<sequence>MKMGRGMRFLESSSTPQEDSYRYRVEWDDQTTSVKEMIKNGGKIEHYGSGSRDVSGLDNARDVFNDYRDNPDFIGVRLIRIDSNGNESIYASK</sequence>
<organism evidence="1 2">
    <name type="scientific">Clostridium intestinale</name>
    <dbReference type="NCBI Taxonomy" id="36845"/>
    <lineage>
        <taxon>Bacteria</taxon>
        <taxon>Bacillati</taxon>
        <taxon>Bacillota</taxon>
        <taxon>Clostridia</taxon>
        <taxon>Eubacteriales</taxon>
        <taxon>Clostridiaceae</taxon>
        <taxon>Clostridium</taxon>
    </lineage>
</organism>
<dbReference type="KEGG" id="cint:HZF06_06410"/>
<gene>
    <name evidence="1" type="ORF">HZF06_06410</name>
</gene>
<accession>A0A7D7A201</accession>
<dbReference type="AlphaFoldDB" id="A0A7D7A201"/>
<evidence type="ECO:0000313" key="1">
    <source>
        <dbReference type="EMBL" id="QLY81215.1"/>
    </source>
</evidence>
<name>A0A7D7A201_9CLOT</name>
<dbReference type="EMBL" id="CP059378">
    <property type="protein sequence ID" value="QLY81215.1"/>
    <property type="molecule type" value="Genomic_DNA"/>
</dbReference>
<proteinExistence type="predicted"/>
<reference evidence="1 2" key="1">
    <citation type="submission" date="2020-07" db="EMBL/GenBank/DDBJ databases">
        <title>Electron transfer.</title>
        <authorList>
            <person name="Huang L."/>
            <person name="Liu X."/>
            <person name="Zhou S."/>
        </authorList>
    </citation>
    <scope>NUCLEOTIDE SEQUENCE [LARGE SCALE GENOMIC DNA]</scope>
    <source>
        <strain evidence="1 2">Lx1</strain>
    </source>
</reference>
<dbReference type="RefSeq" id="WP_181602862.1">
    <property type="nucleotide sequence ID" value="NZ_CP059378.1"/>
</dbReference>
<dbReference type="Proteomes" id="UP000512286">
    <property type="component" value="Chromosome"/>
</dbReference>
<protein>
    <submittedName>
        <fullName evidence="1">Uncharacterized protein</fullName>
    </submittedName>
</protein>
<evidence type="ECO:0000313" key="2">
    <source>
        <dbReference type="Proteomes" id="UP000512286"/>
    </source>
</evidence>